<dbReference type="Pfam" id="PF00041">
    <property type="entry name" value="fn3"/>
    <property type="match status" value="1"/>
</dbReference>
<dbReference type="PANTHER" id="PTHR44170:SF54">
    <property type="entry name" value="FI24025P1"/>
    <property type="match status" value="1"/>
</dbReference>
<dbReference type="InterPro" id="IPR036116">
    <property type="entry name" value="FN3_sf"/>
</dbReference>
<dbReference type="PROSITE" id="PS50853">
    <property type="entry name" value="FN3"/>
    <property type="match status" value="2"/>
</dbReference>
<feature type="transmembrane region" description="Helical" evidence="3">
    <location>
        <begin position="182"/>
        <end position="203"/>
    </location>
</feature>
<keyword evidence="3" id="KW-0472">Membrane</keyword>
<evidence type="ECO:0000313" key="6">
    <source>
        <dbReference type="Proteomes" id="UP001378592"/>
    </source>
</evidence>
<dbReference type="PANTHER" id="PTHR44170">
    <property type="entry name" value="PROTEIN SIDEKICK"/>
    <property type="match status" value="1"/>
</dbReference>
<dbReference type="SMART" id="SM00060">
    <property type="entry name" value="FN3"/>
    <property type="match status" value="1"/>
</dbReference>
<dbReference type="Gene3D" id="2.60.40.10">
    <property type="entry name" value="Immunoglobulins"/>
    <property type="match status" value="2"/>
</dbReference>
<evidence type="ECO:0000259" key="4">
    <source>
        <dbReference type="PROSITE" id="PS50853"/>
    </source>
</evidence>
<dbReference type="CDD" id="cd00063">
    <property type="entry name" value="FN3"/>
    <property type="match status" value="2"/>
</dbReference>
<dbReference type="GO" id="GO:0098609">
    <property type="term" value="P:cell-cell adhesion"/>
    <property type="evidence" value="ECO:0007669"/>
    <property type="project" value="TreeGrafter"/>
</dbReference>
<feature type="region of interest" description="Disordered" evidence="2">
    <location>
        <begin position="242"/>
        <end position="338"/>
    </location>
</feature>
<protein>
    <recommendedName>
        <fullName evidence="4">Fibronectin type-III domain-containing protein</fullName>
    </recommendedName>
</protein>
<evidence type="ECO:0000256" key="1">
    <source>
        <dbReference type="ARBA" id="ARBA00023157"/>
    </source>
</evidence>
<dbReference type="InterPro" id="IPR003961">
    <property type="entry name" value="FN3_dom"/>
</dbReference>
<dbReference type="InterPro" id="IPR013783">
    <property type="entry name" value="Ig-like_fold"/>
</dbReference>
<name>A0AAN9Z6W9_9ORTH</name>
<feature type="compositionally biased region" description="Low complexity" evidence="2">
    <location>
        <begin position="277"/>
        <end position="288"/>
    </location>
</feature>
<dbReference type="AlphaFoldDB" id="A0AAN9Z6W9"/>
<feature type="compositionally biased region" description="Low complexity" evidence="2">
    <location>
        <begin position="153"/>
        <end position="162"/>
    </location>
</feature>
<sequence length="338" mass="36166">MTHNEDISEHRRSLKVDNLRPDHTYRFRVAAVYVNNDNKPGPISDKFMLARGEVGNDLAVPTLKDATALSPTALHIQWEYTASSHTPAQGFYVHYRPASTAGDYLQVTVEGESEREFTLSHLEPNTAYEVKVQSFNLDSASNFSNIRAQKTLPAPTEEPPSTEADEAASGQANAAKGQLFTVLWPVLGGLAVLGLILGAIFLCRRRRLQAGAGAHQDKLSDPGMQSDAAAVFALNSKNILNGRLPQNGHHPGNKINITTNPLADSDEDKNQNVVEMSSQNNNQSSSSGSGSGSGSGAGRSSTASDAEVDSHVDGDMPPAEVRNWRGPSSAGTASEKYV</sequence>
<keyword evidence="3" id="KW-0812">Transmembrane</keyword>
<keyword evidence="3" id="KW-1133">Transmembrane helix</keyword>
<keyword evidence="6" id="KW-1185">Reference proteome</keyword>
<keyword evidence="1" id="KW-1015">Disulfide bond</keyword>
<dbReference type="Proteomes" id="UP001378592">
    <property type="component" value="Unassembled WGS sequence"/>
</dbReference>
<feature type="domain" description="Fibronectin type-III" evidence="4">
    <location>
        <begin position="1"/>
        <end position="52"/>
    </location>
</feature>
<dbReference type="EMBL" id="JAZDUA010000215">
    <property type="protein sequence ID" value="KAK7863955.1"/>
    <property type="molecule type" value="Genomic_DNA"/>
</dbReference>
<proteinExistence type="predicted"/>
<feature type="domain" description="Fibronectin type-III" evidence="4">
    <location>
        <begin position="60"/>
        <end position="154"/>
    </location>
</feature>
<evidence type="ECO:0000256" key="2">
    <source>
        <dbReference type="SAM" id="MobiDB-lite"/>
    </source>
</evidence>
<feature type="region of interest" description="Disordered" evidence="2">
    <location>
        <begin position="151"/>
        <end position="170"/>
    </location>
</feature>
<reference evidence="5 6" key="1">
    <citation type="submission" date="2024-03" db="EMBL/GenBank/DDBJ databases">
        <title>The genome assembly and annotation of the cricket Gryllus longicercus Weissman &amp; Gray.</title>
        <authorList>
            <person name="Szrajer S."/>
            <person name="Gray D."/>
            <person name="Ylla G."/>
        </authorList>
    </citation>
    <scope>NUCLEOTIDE SEQUENCE [LARGE SCALE GENOMIC DNA]</scope>
    <source>
        <strain evidence="5">DAG 2021-001</strain>
        <tissue evidence="5">Whole body minus gut</tissue>
    </source>
</reference>
<evidence type="ECO:0000256" key="3">
    <source>
        <dbReference type="SAM" id="Phobius"/>
    </source>
</evidence>
<organism evidence="5 6">
    <name type="scientific">Gryllus longicercus</name>
    <dbReference type="NCBI Taxonomy" id="2509291"/>
    <lineage>
        <taxon>Eukaryota</taxon>
        <taxon>Metazoa</taxon>
        <taxon>Ecdysozoa</taxon>
        <taxon>Arthropoda</taxon>
        <taxon>Hexapoda</taxon>
        <taxon>Insecta</taxon>
        <taxon>Pterygota</taxon>
        <taxon>Neoptera</taxon>
        <taxon>Polyneoptera</taxon>
        <taxon>Orthoptera</taxon>
        <taxon>Ensifera</taxon>
        <taxon>Gryllidea</taxon>
        <taxon>Grylloidea</taxon>
        <taxon>Gryllidae</taxon>
        <taxon>Gryllinae</taxon>
        <taxon>Gryllus</taxon>
    </lineage>
</organism>
<accession>A0AAN9Z6W9</accession>
<dbReference type="SUPFAM" id="SSF49265">
    <property type="entry name" value="Fibronectin type III"/>
    <property type="match status" value="1"/>
</dbReference>
<comment type="caution">
    <text evidence="5">The sequence shown here is derived from an EMBL/GenBank/DDBJ whole genome shotgun (WGS) entry which is preliminary data.</text>
</comment>
<evidence type="ECO:0000313" key="5">
    <source>
        <dbReference type="EMBL" id="KAK7863955.1"/>
    </source>
</evidence>
<dbReference type="GO" id="GO:0007399">
    <property type="term" value="P:nervous system development"/>
    <property type="evidence" value="ECO:0007669"/>
    <property type="project" value="TreeGrafter"/>
</dbReference>
<gene>
    <name evidence="5" type="ORF">R5R35_012456</name>
</gene>